<organism evidence="1 2">
    <name type="scientific">Plakobranchus ocellatus</name>
    <dbReference type="NCBI Taxonomy" id="259542"/>
    <lineage>
        <taxon>Eukaryota</taxon>
        <taxon>Metazoa</taxon>
        <taxon>Spiralia</taxon>
        <taxon>Lophotrochozoa</taxon>
        <taxon>Mollusca</taxon>
        <taxon>Gastropoda</taxon>
        <taxon>Heterobranchia</taxon>
        <taxon>Euthyneura</taxon>
        <taxon>Panpulmonata</taxon>
        <taxon>Sacoglossa</taxon>
        <taxon>Placobranchoidea</taxon>
        <taxon>Plakobranchidae</taxon>
        <taxon>Plakobranchus</taxon>
    </lineage>
</organism>
<dbReference type="EMBL" id="BLXT01004995">
    <property type="protein sequence ID" value="GFO18974.1"/>
    <property type="molecule type" value="Genomic_DNA"/>
</dbReference>
<dbReference type="Proteomes" id="UP000735302">
    <property type="component" value="Unassembled WGS sequence"/>
</dbReference>
<evidence type="ECO:0000313" key="1">
    <source>
        <dbReference type="EMBL" id="GFO18974.1"/>
    </source>
</evidence>
<comment type="caution">
    <text evidence="1">The sequence shown here is derived from an EMBL/GenBank/DDBJ whole genome shotgun (WGS) entry which is preliminary data.</text>
</comment>
<accession>A0AAV4BKY2</accession>
<gene>
    <name evidence="1" type="ORF">PoB_004547900</name>
</gene>
<dbReference type="AlphaFoldDB" id="A0AAV4BKY2"/>
<keyword evidence="2" id="KW-1185">Reference proteome</keyword>
<protein>
    <submittedName>
        <fullName evidence="1">Uncharacterized protein</fullName>
    </submittedName>
</protein>
<name>A0AAV4BKY2_9GAST</name>
<reference evidence="1 2" key="1">
    <citation type="journal article" date="2021" name="Elife">
        <title>Chloroplast acquisition without the gene transfer in kleptoplastic sea slugs, Plakobranchus ocellatus.</title>
        <authorList>
            <person name="Maeda T."/>
            <person name="Takahashi S."/>
            <person name="Yoshida T."/>
            <person name="Shimamura S."/>
            <person name="Takaki Y."/>
            <person name="Nagai Y."/>
            <person name="Toyoda A."/>
            <person name="Suzuki Y."/>
            <person name="Arimoto A."/>
            <person name="Ishii H."/>
            <person name="Satoh N."/>
            <person name="Nishiyama T."/>
            <person name="Hasebe M."/>
            <person name="Maruyama T."/>
            <person name="Minagawa J."/>
            <person name="Obokata J."/>
            <person name="Shigenobu S."/>
        </authorList>
    </citation>
    <scope>NUCLEOTIDE SEQUENCE [LARGE SCALE GENOMIC DNA]</scope>
</reference>
<sequence>MSSALSTIVRGPLLTTSTNFVWFKTTPKKVHNSEVKNNSMLCLVPCSQVQCSTKELSAEPTDPPCLRSAICIVCLRPCAQGRQTQLFSFLLHSRVLCLTCLLLLPHKLQVPFNSGRGSPSLPSTPCLRPSVFSFPSLVTWTHLFNTHTHILTTERAERLV</sequence>
<proteinExistence type="predicted"/>
<evidence type="ECO:0000313" key="2">
    <source>
        <dbReference type="Proteomes" id="UP000735302"/>
    </source>
</evidence>